<dbReference type="OrthoDB" id="1906820at2759"/>
<dbReference type="InterPro" id="IPR002156">
    <property type="entry name" value="RNaseH_domain"/>
</dbReference>
<organism evidence="5 6">
    <name type="scientific">Beta vulgaris subsp. vulgaris</name>
    <name type="common">Beet</name>
    <dbReference type="NCBI Taxonomy" id="3555"/>
    <lineage>
        <taxon>Eukaryota</taxon>
        <taxon>Viridiplantae</taxon>
        <taxon>Streptophyta</taxon>
        <taxon>Embryophyta</taxon>
        <taxon>Tracheophyta</taxon>
        <taxon>Spermatophyta</taxon>
        <taxon>Magnoliopsida</taxon>
        <taxon>eudicotyledons</taxon>
        <taxon>Gunneridae</taxon>
        <taxon>Pentapetalae</taxon>
        <taxon>Caryophyllales</taxon>
        <taxon>Chenopodiaceae</taxon>
        <taxon>Betoideae</taxon>
        <taxon>Beta</taxon>
    </lineage>
</organism>
<dbReference type="Proteomes" id="UP000035740">
    <property type="component" value="Unassembled WGS sequence"/>
</dbReference>
<proteinExistence type="predicted"/>
<keyword evidence="6" id="KW-1185">Reference proteome</keyword>
<dbReference type="InterPro" id="IPR005135">
    <property type="entry name" value="Endo/exonuclease/phosphatase"/>
</dbReference>
<dbReference type="InterPro" id="IPR012337">
    <property type="entry name" value="RNaseH-like_sf"/>
</dbReference>
<dbReference type="PANTHER" id="PTHR47074:SF21">
    <property type="entry name" value="RNASE H TYPE-1 DOMAIN-CONTAINING PROTEIN"/>
    <property type="match status" value="1"/>
</dbReference>
<protein>
    <recommendedName>
        <fullName evidence="7">RNase H type-1 domain-containing protein</fullName>
    </recommendedName>
</protein>
<evidence type="ECO:0000313" key="5">
    <source>
        <dbReference type="EMBL" id="KMS97072.1"/>
    </source>
</evidence>
<evidence type="ECO:0000256" key="1">
    <source>
        <dbReference type="SAM" id="MobiDB-lite"/>
    </source>
</evidence>
<feature type="domain" description="Endonuclease/exonuclease/phosphatase" evidence="2">
    <location>
        <begin position="161"/>
        <end position="326"/>
    </location>
</feature>
<feature type="region of interest" description="Disordered" evidence="1">
    <location>
        <begin position="126"/>
        <end position="165"/>
    </location>
</feature>
<dbReference type="SUPFAM" id="SSF56219">
    <property type="entry name" value="DNase I-like"/>
    <property type="match status" value="1"/>
</dbReference>
<feature type="compositionally biased region" description="Basic and acidic residues" evidence="1">
    <location>
        <begin position="151"/>
        <end position="165"/>
    </location>
</feature>
<dbReference type="Pfam" id="PF03372">
    <property type="entry name" value="Exo_endo_phos"/>
    <property type="match status" value="1"/>
</dbReference>
<dbReference type="Gene3D" id="3.60.10.10">
    <property type="entry name" value="Endonuclease/exonuclease/phosphatase"/>
    <property type="match status" value="1"/>
</dbReference>
<evidence type="ECO:0000259" key="3">
    <source>
        <dbReference type="Pfam" id="PF13456"/>
    </source>
</evidence>
<dbReference type="CDD" id="cd06222">
    <property type="entry name" value="RNase_H_like"/>
    <property type="match status" value="1"/>
</dbReference>
<dbReference type="GO" id="GO:0004523">
    <property type="term" value="F:RNA-DNA hybrid ribonuclease activity"/>
    <property type="evidence" value="ECO:0007669"/>
    <property type="project" value="InterPro"/>
</dbReference>
<dbReference type="Gramene" id="KMS97072">
    <property type="protein sequence ID" value="KMS97072"/>
    <property type="gene ID" value="BVRB_7g179330"/>
</dbReference>
<sequence>MKVVEGPSPSTRQLIMDLPHSLMTDEEIDALDVPEYVKNMHKLKRNALALCQVNLEIAQSIREEGEKLSQDSISLDDSEVFNPDFLSQIDDICKCHLEAKDSANKVDPTISLLVKRTVELEFGRNENVPDLDSGVHEVEEKEGRDEDEGGDKDADVHGDGEEGGRRAGGLALLWSEEVDISLKNMGDHCIDVTVQEEGGVLWRFTGIYGWSESSQKVKTWEMMRELGENNNLAWLLVGDFNEVLYETEKNSRNPCDFASVQQFRSVVDELLLKDLGADGYPFTWSNRRADDAFVEERLDRALASESWMDLYSNAAVSNLIWDGSDHFPIVMNLGGHQTNAPTSTGQQRFRFEAKWLQEANFDNVMKEVWEEAHLLGMGQWDLSVKMCGEKLKEWDSKVYKKTPKRIRWLKKRLERLTDARVADLIDAENVSWRDEVLSEVFFDVDVRRIKNIHLSRRLPEDEICWVGSVDGLFKVRDAYRLAIENDNTASSSLGFDPIWKHIWALCIPPKVSNFLWRATWDILPHNVNLKKKRAVEESKCIRCGLEETTLHCFRDCEWVREAWAKDGTVWQCASVVNFKEWLAWIFEFFPKEQQEVFVMKIWQLWKCRNELIFQNTLCSAGLAWERAIDILRHHRKFNGSKREGVKRAKDRWLLPSPGFIKINVDAAVNGEYCRVGLGMVARDENGQVLRAWSRTMSHDWPAEKAEAAAVLWATEEAIAQGWSNVVLESDAQVIINAINSRLQRRGDIQAMLEDVLNLVPSFETIKFSFCYRECNEIAHRLAKWATSNFCDEVWLVGGPSWIADLIVSDSPNLII</sequence>
<evidence type="ECO:0008006" key="7">
    <source>
        <dbReference type="Google" id="ProtNLM"/>
    </source>
</evidence>
<feature type="compositionally biased region" description="Basic and acidic residues" evidence="1">
    <location>
        <begin position="133"/>
        <end position="144"/>
    </location>
</feature>
<dbReference type="InterPro" id="IPR044730">
    <property type="entry name" value="RNase_H-like_dom_plant"/>
</dbReference>
<dbReference type="Gene3D" id="3.30.420.10">
    <property type="entry name" value="Ribonuclease H-like superfamily/Ribonuclease H"/>
    <property type="match status" value="1"/>
</dbReference>
<dbReference type="InterPro" id="IPR036691">
    <property type="entry name" value="Endo/exonu/phosph_ase_sf"/>
</dbReference>
<dbReference type="Pfam" id="PF13456">
    <property type="entry name" value="RVT_3"/>
    <property type="match status" value="1"/>
</dbReference>
<name>A0A0J8BAU9_BETVV</name>
<dbReference type="AlphaFoldDB" id="A0A0J8BAU9"/>
<evidence type="ECO:0000313" key="6">
    <source>
        <dbReference type="Proteomes" id="UP000035740"/>
    </source>
</evidence>
<dbReference type="InterPro" id="IPR026960">
    <property type="entry name" value="RVT-Znf"/>
</dbReference>
<dbReference type="SUPFAM" id="SSF53098">
    <property type="entry name" value="Ribonuclease H-like"/>
    <property type="match status" value="1"/>
</dbReference>
<dbReference type="EMBL" id="KQ090342">
    <property type="protein sequence ID" value="KMS97072.1"/>
    <property type="molecule type" value="Genomic_DNA"/>
</dbReference>
<dbReference type="GO" id="GO:0003676">
    <property type="term" value="F:nucleic acid binding"/>
    <property type="evidence" value="ECO:0007669"/>
    <property type="project" value="InterPro"/>
</dbReference>
<accession>A0A0J8BAU9</accession>
<reference evidence="5 6" key="1">
    <citation type="journal article" date="2014" name="Nature">
        <title>The genome of the recently domesticated crop plant sugar beet (Beta vulgaris).</title>
        <authorList>
            <person name="Dohm J.C."/>
            <person name="Minoche A.E."/>
            <person name="Holtgrawe D."/>
            <person name="Capella-Gutierrez S."/>
            <person name="Zakrzewski F."/>
            <person name="Tafer H."/>
            <person name="Rupp O."/>
            <person name="Sorensen T.R."/>
            <person name="Stracke R."/>
            <person name="Reinhardt R."/>
            <person name="Goesmann A."/>
            <person name="Kraft T."/>
            <person name="Schulz B."/>
            <person name="Stadler P.F."/>
            <person name="Schmidt T."/>
            <person name="Gabaldon T."/>
            <person name="Lehrach H."/>
            <person name="Weisshaar B."/>
            <person name="Himmelbauer H."/>
        </authorList>
    </citation>
    <scope>NUCLEOTIDE SEQUENCE [LARGE SCALE GENOMIC DNA]</scope>
    <source>
        <tissue evidence="5">Taproot</tissue>
    </source>
</reference>
<dbReference type="PANTHER" id="PTHR47074">
    <property type="entry name" value="BNAC02G40300D PROTEIN"/>
    <property type="match status" value="1"/>
</dbReference>
<gene>
    <name evidence="5" type="ORF">BVRB_7g179330</name>
</gene>
<feature type="domain" description="Reverse transcriptase zinc-binding" evidence="4">
    <location>
        <begin position="473"/>
        <end position="563"/>
    </location>
</feature>
<evidence type="ECO:0000259" key="4">
    <source>
        <dbReference type="Pfam" id="PF13966"/>
    </source>
</evidence>
<feature type="domain" description="RNase H type-1" evidence="3">
    <location>
        <begin position="663"/>
        <end position="785"/>
    </location>
</feature>
<dbReference type="InterPro" id="IPR036397">
    <property type="entry name" value="RNaseH_sf"/>
</dbReference>
<dbReference type="InterPro" id="IPR052929">
    <property type="entry name" value="RNase_H-like_EbsB-rel"/>
</dbReference>
<dbReference type="OMA" id="RFNICER"/>
<dbReference type="Pfam" id="PF13966">
    <property type="entry name" value="zf-RVT"/>
    <property type="match status" value="1"/>
</dbReference>
<evidence type="ECO:0000259" key="2">
    <source>
        <dbReference type="Pfam" id="PF03372"/>
    </source>
</evidence>